<protein>
    <submittedName>
        <fullName evidence="2">Uncharacterized protein</fullName>
    </submittedName>
</protein>
<evidence type="ECO:0000256" key="1">
    <source>
        <dbReference type="SAM" id="Phobius"/>
    </source>
</evidence>
<reference evidence="2 3" key="1">
    <citation type="submission" date="2011-06" db="EMBL/GenBank/DDBJ databases">
        <title>The Genome Sequence of Fusarium oxysporum FOSC 3-a.</title>
        <authorList>
            <consortium name="The Broad Institute Genome Sequencing Platform"/>
            <person name="Ma L.-J."/>
            <person name="Gale L.R."/>
            <person name="Schwartz D.C."/>
            <person name="Zhou S."/>
            <person name="Corby-Kistler H."/>
            <person name="Young S.K."/>
            <person name="Zeng Q."/>
            <person name="Gargeya S."/>
            <person name="Fitzgerald M."/>
            <person name="Haas B."/>
            <person name="Abouelleil A."/>
            <person name="Alvarado L."/>
            <person name="Arachchi H.M."/>
            <person name="Berlin A."/>
            <person name="Brown A."/>
            <person name="Chapman S.B."/>
            <person name="Chen Z."/>
            <person name="Dunbar C."/>
            <person name="Freedman E."/>
            <person name="Gearin G."/>
            <person name="Gellesch M."/>
            <person name="Goldberg J."/>
            <person name="Griggs A."/>
            <person name="Gujja S."/>
            <person name="Heiman D."/>
            <person name="Howarth C."/>
            <person name="Larson L."/>
            <person name="Lui A."/>
            <person name="MacDonald P.J.P."/>
            <person name="Mehta T."/>
            <person name="Montmayeur A."/>
            <person name="Murphy C."/>
            <person name="Neiman D."/>
            <person name="Pearson M."/>
            <person name="Priest M."/>
            <person name="Roberts A."/>
            <person name="Saif S."/>
            <person name="Shea T."/>
            <person name="Shenoy N."/>
            <person name="Sisk P."/>
            <person name="Stolte C."/>
            <person name="Sykes S."/>
            <person name="Wortman J."/>
            <person name="Nusbaum C."/>
            <person name="Birren B."/>
        </authorList>
    </citation>
    <scope>NUCLEOTIDE SEQUENCE [LARGE SCALE GENOMIC DNA]</scope>
    <source>
        <strain evidence="3">FOSC 3-a</strain>
    </source>
</reference>
<feature type="transmembrane region" description="Helical" evidence="1">
    <location>
        <begin position="12"/>
        <end position="36"/>
    </location>
</feature>
<name>W9I9P9_FUSOX</name>
<dbReference type="EMBL" id="JH717844">
    <property type="protein sequence ID" value="EWY89231.1"/>
    <property type="molecule type" value="Genomic_DNA"/>
</dbReference>
<dbReference type="HOGENOM" id="CLU_1102826_0_0_1"/>
<keyword evidence="1" id="KW-1133">Transmembrane helix</keyword>
<evidence type="ECO:0000313" key="3">
    <source>
        <dbReference type="Proteomes" id="UP000030753"/>
    </source>
</evidence>
<gene>
    <name evidence="2" type="ORF">FOYG_10149</name>
</gene>
<proteinExistence type="predicted"/>
<keyword evidence="1" id="KW-0812">Transmembrane</keyword>
<evidence type="ECO:0000313" key="2">
    <source>
        <dbReference type="EMBL" id="EWY89231.1"/>
    </source>
</evidence>
<dbReference type="AlphaFoldDB" id="W9I9P9"/>
<organism evidence="2 3">
    <name type="scientific">Fusarium oxysporum NRRL 32931</name>
    <dbReference type="NCBI Taxonomy" id="660029"/>
    <lineage>
        <taxon>Eukaryota</taxon>
        <taxon>Fungi</taxon>
        <taxon>Dikarya</taxon>
        <taxon>Ascomycota</taxon>
        <taxon>Pezizomycotina</taxon>
        <taxon>Sordariomycetes</taxon>
        <taxon>Hypocreomycetidae</taxon>
        <taxon>Hypocreales</taxon>
        <taxon>Nectriaceae</taxon>
        <taxon>Fusarium</taxon>
        <taxon>Fusarium oxysporum species complex</taxon>
    </lineage>
</organism>
<accession>W9I9P9</accession>
<keyword evidence="1" id="KW-0472">Membrane</keyword>
<sequence>MAATLVLRSTMALVWVVASILRHMHGLVILALVVSLEWHLRLPLIHGGRMWRGGIRNLGWSWACVPMVRGAWIQLNRFMELGKRILGHVHVCKATRSGNGSHRLRRHRHVTHGWHRGRVLGDHVRVGHGRLVHGLLSSNDRLTLGGLLRSNDELALRSSLRGIALAGLTTLVTRLVGFARDRSAAHVLLRCIGSLELGLVQEVALQVLLGQMATSDQASLGLLLPRPLLVWRASALAPGAVVALREVNGRRVGRGNKH</sequence>
<dbReference type="Proteomes" id="UP000030753">
    <property type="component" value="Unassembled WGS sequence"/>
</dbReference>